<proteinExistence type="predicted"/>
<dbReference type="EMBL" id="DVFU01000114">
    <property type="protein sequence ID" value="HIQ65280.1"/>
    <property type="molecule type" value="Genomic_DNA"/>
</dbReference>
<reference evidence="1" key="1">
    <citation type="submission" date="2020-10" db="EMBL/GenBank/DDBJ databases">
        <authorList>
            <person name="Gilroy R."/>
        </authorList>
    </citation>
    <scope>NUCLEOTIDE SEQUENCE</scope>
    <source>
        <strain evidence="1">CHK165-10780</strain>
    </source>
</reference>
<reference evidence="1" key="2">
    <citation type="journal article" date="2021" name="PeerJ">
        <title>Extensive microbial diversity within the chicken gut microbiome revealed by metagenomics and culture.</title>
        <authorList>
            <person name="Gilroy R."/>
            <person name="Ravi A."/>
            <person name="Getino M."/>
            <person name="Pursley I."/>
            <person name="Horton D.L."/>
            <person name="Alikhan N.F."/>
            <person name="Baker D."/>
            <person name="Gharbi K."/>
            <person name="Hall N."/>
            <person name="Watson M."/>
            <person name="Adriaenssens E.M."/>
            <person name="Foster-Nyarko E."/>
            <person name="Jarju S."/>
            <person name="Secka A."/>
            <person name="Antonio M."/>
            <person name="Oren A."/>
            <person name="Chaudhuri R.R."/>
            <person name="La Ragione R."/>
            <person name="Hildebrand F."/>
            <person name="Pallen M.J."/>
        </authorList>
    </citation>
    <scope>NUCLEOTIDE SEQUENCE</scope>
    <source>
        <strain evidence="1">CHK165-10780</strain>
    </source>
</reference>
<sequence>MALISYEEFQKTDAYPAFAKQNSDVGYLKVQAFMADQAIPIPDVEILITKEIEGNIVVFFRGYTDSSGIIDNITLPAPADTYNVSTETFSEFEVYDLTAVKESFQTLKKYTIGMFGGLKVLQYIKMVPMIQGGSYAR</sequence>
<gene>
    <name evidence="1" type="ORF">IAC85_06040</name>
</gene>
<evidence type="ECO:0000313" key="2">
    <source>
        <dbReference type="Proteomes" id="UP000886725"/>
    </source>
</evidence>
<evidence type="ECO:0000313" key="1">
    <source>
        <dbReference type="EMBL" id="HIQ65280.1"/>
    </source>
</evidence>
<organism evidence="1 2">
    <name type="scientific">Candidatus Faecenecus gallistercoris</name>
    <dbReference type="NCBI Taxonomy" id="2840793"/>
    <lineage>
        <taxon>Bacteria</taxon>
        <taxon>Bacillati</taxon>
        <taxon>Bacillota</taxon>
        <taxon>Bacillota incertae sedis</taxon>
        <taxon>Candidatus Faecenecus</taxon>
    </lineage>
</organism>
<accession>A0A9D0Z2H6</accession>
<dbReference type="Proteomes" id="UP000886725">
    <property type="component" value="Unassembled WGS sequence"/>
</dbReference>
<dbReference type="AlphaFoldDB" id="A0A9D0Z2H6"/>
<protein>
    <submittedName>
        <fullName evidence="1">Uncharacterized protein</fullName>
    </submittedName>
</protein>
<comment type="caution">
    <text evidence="1">The sequence shown here is derived from an EMBL/GenBank/DDBJ whole genome shotgun (WGS) entry which is preliminary data.</text>
</comment>
<name>A0A9D0Z2H6_9FIRM</name>